<dbReference type="Proteomes" id="UP001274830">
    <property type="component" value="Unassembled WGS sequence"/>
</dbReference>
<dbReference type="PANTHER" id="PTHR42748:SF30">
    <property type="entry name" value="NMRA-LIKE DOMAIN-CONTAINING PROTEIN"/>
    <property type="match status" value="1"/>
</dbReference>
<dbReference type="Gene3D" id="3.40.50.720">
    <property type="entry name" value="NAD(P)-binding Rossmann-like Domain"/>
    <property type="match status" value="1"/>
</dbReference>
<name>A0AAE0TN26_9PEZI</name>
<keyword evidence="2" id="KW-0521">NADP</keyword>
<gene>
    <name evidence="5" type="ORF">LTR78_009883</name>
</gene>
<dbReference type="InterPro" id="IPR051164">
    <property type="entry name" value="NmrA-like_oxidored"/>
</dbReference>
<keyword evidence="3" id="KW-0560">Oxidoreductase</keyword>
<feature type="domain" description="NmrA-like" evidence="4">
    <location>
        <begin position="7"/>
        <end position="297"/>
    </location>
</feature>
<dbReference type="GO" id="GO:0005634">
    <property type="term" value="C:nucleus"/>
    <property type="evidence" value="ECO:0007669"/>
    <property type="project" value="TreeGrafter"/>
</dbReference>
<dbReference type="Gene3D" id="3.90.25.10">
    <property type="entry name" value="UDP-galactose 4-epimerase, domain 1"/>
    <property type="match status" value="1"/>
</dbReference>
<dbReference type="GO" id="GO:0016491">
    <property type="term" value="F:oxidoreductase activity"/>
    <property type="evidence" value="ECO:0007669"/>
    <property type="project" value="UniProtKB-KW"/>
</dbReference>
<dbReference type="InterPro" id="IPR036291">
    <property type="entry name" value="NAD(P)-bd_dom_sf"/>
</dbReference>
<reference evidence="5" key="1">
    <citation type="submission" date="2023-07" db="EMBL/GenBank/DDBJ databases">
        <title>Black Yeasts Isolated from many extreme environments.</title>
        <authorList>
            <person name="Coleine C."/>
            <person name="Stajich J.E."/>
            <person name="Selbmann L."/>
        </authorList>
    </citation>
    <scope>NUCLEOTIDE SEQUENCE</scope>
    <source>
        <strain evidence="5">CCFEE 5485</strain>
    </source>
</reference>
<keyword evidence="6" id="KW-1185">Reference proteome</keyword>
<dbReference type="PANTHER" id="PTHR42748">
    <property type="entry name" value="NITROGEN METABOLITE REPRESSION PROTEIN NMRA FAMILY MEMBER"/>
    <property type="match status" value="1"/>
</dbReference>
<dbReference type="Pfam" id="PF05368">
    <property type="entry name" value="NmrA"/>
    <property type="match status" value="1"/>
</dbReference>
<protein>
    <recommendedName>
        <fullName evidence="4">NmrA-like domain-containing protein</fullName>
    </recommendedName>
</protein>
<dbReference type="CDD" id="cd05251">
    <property type="entry name" value="NmrA_like_SDR_a"/>
    <property type="match status" value="1"/>
</dbReference>
<dbReference type="SUPFAM" id="SSF51735">
    <property type="entry name" value="NAD(P)-binding Rossmann-fold domains"/>
    <property type="match status" value="1"/>
</dbReference>
<sequence length="314" mass="34327">MSSGRRLLTIIGATGNQGGSILDVFFSQPTLQEKYALRGVTRDPNSKKSQSLKDKGVDMVKAELDDLEALKSAFAGAYGVFGVTDFWSHLSKEREIQQGKNIFEACKTAGVKHFVFSDLANAEKLSNGKLRHVDHFDGKSDVGDYADANKGDMIVSHFMPAMFIDFVKTSVNDVNGTPTISMPFPSDAIPWPLIAPRRDGGKYVWGLFEGAEKADGAHVHAVSFWTTPKGVAAAFSKAAGKIVKFQTIPGDVFAGFLPENVKQELLETMYLVGDYSYYGPGSEKKQAESEKWLLPGTSTISVEEWAKENGPWNI</sequence>
<evidence type="ECO:0000259" key="4">
    <source>
        <dbReference type="Pfam" id="PF05368"/>
    </source>
</evidence>
<evidence type="ECO:0000313" key="6">
    <source>
        <dbReference type="Proteomes" id="UP001274830"/>
    </source>
</evidence>
<evidence type="ECO:0000256" key="1">
    <source>
        <dbReference type="ARBA" id="ARBA00006328"/>
    </source>
</evidence>
<evidence type="ECO:0000256" key="3">
    <source>
        <dbReference type="ARBA" id="ARBA00023002"/>
    </source>
</evidence>
<comment type="caution">
    <text evidence="5">The sequence shown here is derived from an EMBL/GenBank/DDBJ whole genome shotgun (WGS) entry which is preliminary data.</text>
</comment>
<comment type="similarity">
    <text evidence="1">Belongs to the NmrA-type oxidoreductase family.</text>
</comment>
<accession>A0AAE0TN26</accession>
<dbReference type="EMBL" id="JAUTXT010000060">
    <property type="protein sequence ID" value="KAK3670228.1"/>
    <property type="molecule type" value="Genomic_DNA"/>
</dbReference>
<dbReference type="AlphaFoldDB" id="A0AAE0TN26"/>
<evidence type="ECO:0000256" key="2">
    <source>
        <dbReference type="ARBA" id="ARBA00022857"/>
    </source>
</evidence>
<organism evidence="5 6">
    <name type="scientific">Recurvomyces mirabilis</name>
    <dbReference type="NCBI Taxonomy" id="574656"/>
    <lineage>
        <taxon>Eukaryota</taxon>
        <taxon>Fungi</taxon>
        <taxon>Dikarya</taxon>
        <taxon>Ascomycota</taxon>
        <taxon>Pezizomycotina</taxon>
        <taxon>Dothideomycetes</taxon>
        <taxon>Dothideomycetidae</taxon>
        <taxon>Mycosphaerellales</taxon>
        <taxon>Teratosphaeriaceae</taxon>
        <taxon>Recurvomyces</taxon>
    </lineage>
</organism>
<evidence type="ECO:0000313" key="5">
    <source>
        <dbReference type="EMBL" id="KAK3670228.1"/>
    </source>
</evidence>
<proteinExistence type="inferred from homology"/>
<dbReference type="InterPro" id="IPR008030">
    <property type="entry name" value="NmrA-like"/>
</dbReference>